<dbReference type="RefSeq" id="WP_048315205.1">
    <property type="nucleotide sequence ID" value="NZ_LFJV01000026.1"/>
</dbReference>
<dbReference type="InterPro" id="IPR011006">
    <property type="entry name" value="CheY-like_superfamily"/>
</dbReference>
<dbReference type="Gene3D" id="3.30.1490.20">
    <property type="entry name" value="ATP-grasp fold, A domain"/>
    <property type="match status" value="1"/>
</dbReference>
<name>A0A0J6CCC3_9BACT</name>
<comment type="caution">
    <text evidence="1">Lacks conserved residue(s) required for the propagation of feature annotation.</text>
</comment>
<dbReference type="PANTHER" id="PTHR43615">
    <property type="entry name" value="PHOSPHOENOLPYRUVATE SYNTHASE-RELATED"/>
    <property type="match status" value="1"/>
</dbReference>
<feature type="domain" description="Response regulatory" evidence="2">
    <location>
        <begin position="36"/>
        <end position="155"/>
    </location>
</feature>
<dbReference type="Gene3D" id="3.40.50.2300">
    <property type="match status" value="1"/>
</dbReference>
<evidence type="ECO:0000256" key="1">
    <source>
        <dbReference type="PROSITE-ProRule" id="PRU00169"/>
    </source>
</evidence>
<dbReference type="PROSITE" id="PS50110">
    <property type="entry name" value="RESPONSE_REGULATORY"/>
    <property type="match status" value="1"/>
</dbReference>
<evidence type="ECO:0000259" key="2">
    <source>
        <dbReference type="PROSITE" id="PS50110"/>
    </source>
</evidence>
<dbReference type="SUPFAM" id="SSF56059">
    <property type="entry name" value="Glutathione synthetase ATP-binding domain-like"/>
    <property type="match status" value="1"/>
</dbReference>
<dbReference type="PANTHER" id="PTHR43615:SF1">
    <property type="entry name" value="PPDK_N DOMAIN-CONTAINING PROTEIN"/>
    <property type="match status" value="1"/>
</dbReference>
<dbReference type="Pfam" id="PF01326">
    <property type="entry name" value="PPDK_N"/>
    <property type="match status" value="1"/>
</dbReference>
<dbReference type="GO" id="GO:0005524">
    <property type="term" value="F:ATP binding"/>
    <property type="evidence" value="ECO:0007669"/>
    <property type="project" value="InterPro"/>
</dbReference>
<dbReference type="PATRIC" id="fig|328812.4.peg.2435"/>
<keyword evidence="3" id="KW-0670">Pyruvate</keyword>
<dbReference type="AlphaFoldDB" id="A0A0J6CCC3"/>
<evidence type="ECO:0000313" key="4">
    <source>
        <dbReference type="Proteomes" id="UP000036166"/>
    </source>
</evidence>
<dbReference type="SUPFAM" id="SSF52172">
    <property type="entry name" value="CheY-like"/>
    <property type="match status" value="1"/>
</dbReference>
<dbReference type="GO" id="GO:0016301">
    <property type="term" value="F:kinase activity"/>
    <property type="evidence" value="ECO:0007669"/>
    <property type="project" value="InterPro"/>
</dbReference>
<accession>A0A0J6CCC3</accession>
<dbReference type="InterPro" id="IPR013815">
    <property type="entry name" value="ATP_grasp_subdomain_1"/>
</dbReference>
<comment type="caution">
    <text evidence="3">The sequence shown here is derived from an EMBL/GenBank/DDBJ whole genome shotgun (WGS) entry which is preliminary data.</text>
</comment>
<proteinExistence type="predicted"/>
<dbReference type="InterPro" id="IPR051549">
    <property type="entry name" value="PEP_Utilizing_Enz"/>
</dbReference>
<gene>
    <name evidence="3" type="ORF">ACM15_09315</name>
</gene>
<dbReference type="InterPro" id="IPR002192">
    <property type="entry name" value="PPDK_AMP/ATP-bd"/>
</dbReference>
<dbReference type="EMBL" id="LFJV01000026">
    <property type="protein sequence ID" value="KMM33926.1"/>
    <property type="molecule type" value="Genomic_DNA"/>
</dbReference>
<dbReference type="GO" id="GO:0000160">
    <property type="term" value="P:phosphorelay signal transduction system"/>
    <property type="evidence" value="ECO:0007669"/>
    <property type="project" value="InterPro"/>
</dbReference>
<dbReference type="Proteomes" id="UP000036166">
    <property type="component" value="Unassembled WGS sequence"/>
</dbReference>
<protein>
    <submittedName>
        <fullName evidence="3">Phosphoenolpyruvate synthase</fullName>
    </submittedName>
</protein>
<organism evidence="3 4">
    <name type="scientific">Parabacteroides goldsteinii</name>
    <dbReference type="NCBI Taxonomy" id="328812"/>
    <lineage>
        <taxon>Bacteria</taxon>
        <taxon>Pseudomonadati</taxon>
        <taxon>Bacteroidota</taxon>
        <taxon>Bacteroidia</taxon>
        <taxon>Bacteroidales</taxon>
        <taxon>Tannerellaceae</taxon>
        <taxon>Parabacteroides</taxon>
    </lineage>
</organism>
<dbReference type="CDD" id="cd00156">
    <property type="entry name" value="REC"/>
    <property type="match status" value="1"/>
</dbReference>
<evidence type="ECO:0000313" key="3">
    <source>
        <dbReference type="EMBL" id="KMM33926.1"/>
    </source>
</evidence>
<sequence>MSGIPDFQNLVFKDTSFANLMNKRIYNVLLIATKYDAFMLEDDGRVDEQIFNEYTSLSLRYPPRFTQVTTEEEALAELKDRNFELIICMPNMDNRDIFAAAKEIKIHYPNIPIVVLTPFSKEVSKRIANEDLSAIDYVFSWQGNAELLLAIIKLIEDKMNAPDDTASVGVQIILLVEDSIRFYSSALPHLYKFVLEQSQMFAKEALNGHQQTLRMRGRPKIKLARTYEEAVRIFNQYRDNMLGIVSDMSFMHDGVKDPYAGYKFGQYVRKTGLIIPFVLESSESSNKVYAKELGASFIDKNSKSYPQDLRKKIMQRFGFGDFVILNPQTKEEIMRIKDLKDLQKKVYQIPDDSLVYHLSRNHFSRFFYSRAMFPPAEVLKRVDVSDYKDMDEARKLIFDLIVQYRRMKNSGVVAIYQKDRFDEYSNFARIGDGSLGGKGRGLAFMGAMVKRYPKLETENFNTNIPKTVVICTDIFDEFMETNELLPVALSDADDETILKYFLRASLPASLIDDLMAFFDVVKSPIAVRSSSLLEDSHYQPFAGIYSTYMIPRLEDKYEMLRLLSDAIKAVYASVFYRDSKGYMTATSNLIDQEKMAIVLQEVVGNRYNDHFYPTISGVARSLNFYPIGNEKAEDGIANIALGLGKYIVDGGQTLRFSPRHPHNILQMSTMDFALRETQTRFYALDLKNLAEQFSIDDSFNLQRLGLKEADADGSLKYIVSTYDPYDQIIRDGYYPGGRKILSFVNILQHDVFPLAKTLDELLRIGQAEMGRPVEIEFAVNVDPNNHDKATFYLLQIRPIVDNKEIMDEDLTQVGNEETILSSTSVLGHGIVTDVQDIIYVKSGAFNSSNNQLIAYEIEKLNRRFTEEEKNYVLVGPGRWGSSDHWLGIPVKWPHISNARVIVECGLENYRVDPSQGTHFFQNLTSFGVGYFTINPFKGDGWFDEEYLNALPAVEDTEYLRHIHFDKPIVIKMDGKKSLGVVLKPE</sequence>
<reference evidence="3 4" key="1">
    <citation type="submission" date="2015-06" db="EMBL/GenBank/DDBJ databases">
        <title>Draft Genome Sequence of Parabacteroides goldsteinii with Putative Novel Metallo-Beta-Lactamases Isolated from a Blood Culture from a Human Patient.</title>
        <authorList>
            <person name="Krogh T.J."/>
            <person name="Agergaard C.N."/>
            <person name="Moller-Jensen J."/>
            <person name="Justesen U.S."/>
        </authorList>
    </citation>
    <scope>NUCLEOTIDE SEQUENCE [LARGE SCALE GENOMIC DNA]</scope>
    <source>
        <strain evidence="3 4">910340</strain>
    </source>
</reference>
<dbReference type="InterPro" id="IPR001789">
    <property type="entry name" value="Sig_transdc_resp-reg_receiver"/>
</dbReference>